<organism evidence="3 4">
    <name type="scientific">Candidatus Doudnabacteria bacterium CG10_big_fil_rev_8_21_14_0_10_41_10</name>
    <dbReference type="NCBI Taxonomy" id="1974551"/>
    <lineage>
        <taxon>Bacteria</taxon>
        <taxon>Candidatus Doudnaibacteriota</taxon>
    </lineage>
</organism>
<accession>A0A2H0VDH5</accession>
<dbReference type="EMBL" id="PFAJ01000041">
    <property type="protein sequence ID" value="PIR97174.1"/>
    <property type="molecule type" value="Genomic_DNA"/>
</dbReference>
<proteinExistence type="predicted"/>
<feature type="region of interest" description="Disordered" evidence="1">
    <location>
        <begin position="94"/>
        <end position="130"/>
    </location>
</feature>
<comment type="caution">
    <text evidence="3">The sequence shown here is derived from an EMBL/GenBank/DDBJ whole genome shotgun (WGS) entry which is preliminary data.</text>
</comment>
<evidence type="ECO:0008006" key="5">
    <source>
        <dbReference type="Google" id="ProtNLM"/>
    </source>
</evidence>
<reference evidence="4" key="1">
    <citation type="submission" date="2017-09" db="EMBL/GenBank/DDBJ databases">
        <title>Depth-based differentiation of microbial function through sediment-hosted aquifers and enrichment of novel symbionts in the deep terrestrial subsurface.</title>
        <authorList>
            <person name="Probst A.J."/>
            <person name="Ladd B."/>
            <person name="Jarett J.K."/>
            <person name="Geller-Mcgrath D.E."/>
            <person name="Sieber C.M.K."/>
            <person name="Emerson J.B."/>
            <person name="Anantharaman K."/>
            <person name="Thomas B.C."/>
            <person name="Malmstrom R."/>
            <person name="Stieglmeier M."/>
            <person name="Klingl A."/>
            <person name="Woyke T."/>
            <person name="Ryan C.M."/>
            <person name="Banfield J.F."/>
        </authorList>
    </citation>
    <scope>NUCLEOTIDE SEQUENCE [LARGE SCALE GENOMIC DNA]</scope>
</reference>
<dbReference type="Proteomes" id="UP000230557">
    <property type="component" value="Unassembled WGS sequence"/>
</dbReference>
<dbReference type="AlphaFoldDB" id="A0A2H0VDH5"/>
<protein>
    <recommendedName>
        <fullName evidence="5">Baseplate protein J-like domain-containing protein</fullName>
    </recommendedName>
</protein>
<keyword evidence="2" id="KW-1133">Transmembrane helix</keyword>
<sequence length="536" mass="59098">MAKAIFLDYSEEVVAVLQKIKRAGEDEVILTVPKGARVFRSLTGLKLLLNQSSKLGKKISIATADDRGRVLVKRAGISLSMEVPSGLAVTPVGTKNARRRMGDIVKRPPKKEEPPPPVPEPPDHQEEKELSDLIGPNEEATEIKIPKPVKIPLGSYKYPIITTGVVIAALAILIFYVLPVATVAVTARLEPISRDLEILVDSQATVSNLQNLSVPGRRFSEELSFTDNYQTTGIKKVGEKASGFVTLYNFSNNNLILRSNTTRLEVNGKSYNFLQDLGRVNPTRLLPNGEVDPSSLNDPFPIVADGPGTDFNLSEGTRFEVINEVFGYQPEILYAVNANPVSGGSDKEIKVLSEEDISAARASTTRALIKKLEVDLQNKISKNTRLTETASSVEVLEEFVNFEVGAETDSFELSQRVMVNALLYNESEVKDLMVERVIRQLPENKILLETIELTTEFVSLDLSAGAGTLRAHLDSAVQYQIDSDFLKRGLPGKTENEVKEILLSRPEIQGVEVGLSPFWVKKVPRFESKIDFKVVE</sequence>
<feature type="compositionally biased region" description="Basic and acidic residues" evidence="1">
    <location>
        <begin position="121"/>
        <end position="130"/>
    </location>
</feature>
<feature type="transmembrane region" description="Helical" evidence="2">
    <location>
        <begin position="158"/>
        <end position="178"/>
    </location>
</feature>
<evidence type="ECO:0000313" key="3">
    <source>
        <dbReference type="EMBL" id="PIR97174.1"/>
    </source>
</evidence>
<gene>
    <name evidence="3" type="ORF">COT91_02825</name>
</gene>
<feature type="compositionally biased region" description="Basic and acidic residues" evidence="1">
    <location>
        <begin position="100"/>
        <end position="114"/>
    </location>
</feature>
<keyword evidence="2" id="KW-0472">Membrane</keyword>
<evidence type="ECO:0000256" key="2">
    <source>
        <dbReference type="SAM" id="Phobius"/>
    </source>
</evidence>
<name>A0A2H0VDH5_9BACT</name>
<evidence type="ECO:0000313" key="4">
    <source>
        <dbReference type="Proteomes" id="UP000230557"/>
    </source>
</evidence>
<keyword evidence="2" id="KW-0812">Transmembrane</keyword>
<evidence type="ECO:0000256" key="1">
    <source>
        <dbReference type="SAM" id="MobiDB-lite"/>
    </source>
</evidence>